<evidence type="ECO:0000313" key="7">
    <source>
        <dbReference type="Proteomes" id="UP001597145"/>
    </source>
</evidence>
<comment type="subcellular location">
    <subcellularLocation>
        <location evidence="1">Periplasm</location>
    </subcellularLocation>
</comment>
<accession>A0ABW4FPR6</accession>
<evidence type="ECO:0000259" key="5">
    <source>
        <dbReference type="Pfam" id="PF09084"/>
    </source>
</evidence>
<evidence type="ECO:0000256" key="3">
    <source>
        <dbReference type="ARBA" id="ARBA00022729"/>
    </source>
</evidence>
<sequence length="322" mass="33281">MIRAMRLVVVLLAATTALAACGSGPASSGGPAGPVVVGTTPSLGNAGLYYAQSQGYFPQRGLQVEITPAQSGSVAIPLLLNGQMQFAATDPLSAMVAISQNIPISMIAPGNVGPADPDIDPGAILVRDGGPVRTPADLAGRTVGVNVLNGLSHVAAMQAIDALGGDSSASQYVEVPLPQMVEAAARGQVDAVVTNEPFVTTGLEAGLTRLATPFSKVLPDVPQIVYIATNSYIADNPDQVSAFRDSIQQANAYLAENPEESRIVGRTSTETPPEVLDQIRVPVFNAEPLTVADMQAIMDLMLRYRVIDQPLDVGTVVAGQGT</sequence>
<dbReference type="InterPro" id="IPR015168">
    <property type="entry name" value="SsuA/THI5"/>
</dbReference>
<keyword evidence="3 4" id="KW-0732">Signal</keyword>
<keyword evidence="7" id="KW-1185">Reference proteome</keyword>
<evidence type="ECO:0000256" key="4">
    <source>
        <dbReference type="SAM" id="SignalP"/>
    </source>
</evidence>
<dbReference type="RefSeq" id="WP_343971157.1">
    <property type="nucleotide sequence ID" value="NZ_BAAAJG010000002.1"/>
</dbReference>
<gene>
    <name evidence="6" type="ORF">ACFSCY_16315</name>
</gene>
<feature type="signal peptide" evidence="4">
    <location>
        <begin position="1"/>
        <end position="19"/>
    </location>
</feature>
<dbReference type="SUPFAM" id="SSF53850">
    <property type="entry name" value="Periplasmic binding protein-like II"/>
    <property type="match status" value="1"/>
</dbReference>
<evidence type="ECO:0000256" key="2">
    <source>
        <dbReference type="ARBA" id="ARBA00010742"/>
    </source>
</evidence>
<dbReference type="EMBL" id="JBHUCP010000009">
    <property type="protein sequence ID" value="MFD1531007.1"/>
    <property type="molecule type" value="Genomic_DNA"/>
</dbReference>
<feature type="domain" description="SsuA/THI5-like" evidence="5">
    <location>
        <begin position="46"/>
        <end position="260"/>
    </location>
</feature>
<dbReference type="Proteomes" id="UP001597145">
    <property type="component" value="Unassembled WGS sequence"/>
</dbReference>
<feature type="chain" id="PRO_5045458187" evidence="4">
    <location>
        <begin position="20"/>
        <end position="322"/>
    </location>
</feature>
<dbReference type="PROSITE" id="PS51257">
    <property type="entry name" value="PROKAR_LIPOPROTEIN"/>
    <property type="match status" value="1"/>
</dbReference>
<organism evidence="6 7">
    <name type="scientific">Pseudonocardia aurantiaca</name>
    <dbReference type="NCBI Taxonomy" id="75290"/>
    <lineage>
        <taxon>Bacteria</taxon>
        <taxon>Bacillati</taxon>
        <taxon>Actinomycetota</taxon>
        <taxon>Actinomycetes</taxon>
        <taxon>Pseudonocardiales</taxon>
        <taxon>Pseudonocardiaceae</taxon>
        <taxon>Pseudonocardia</taxon>
    </lineage>
</organism>
<evidence type="ECO:0000313" key="6">
    <source>
        <dbReference type="EMBL" id="MFD1531007.1"/>
    </source>
</evidence>
<dbReference type="PANTHER" id="PTHR30024:SF47">
    <property type="entry name" value="TAURINE-BINDING PERIPLASMIC PROTEIN"/>
    <property type="match status" value="1"/>
</dbReference>
<dbReference type="PANTHER" id="PTHR30024">
    <property type="entry name" value="ALIPHATIC SULFONATES-BINDING PROTEIN-RELATED"/>
    <property type="match status" value="1"/>
</dbReference>
<comment type="caution">
    <text evidence="6">The sequence shown here is derived from an EMBL/GenBank/DDBJ whole genome shotgun (WGS) entry which is preliminary data.</text>
</comment>
<evidence type="ECO:0000256" key="1">
    <source>
        <dbReference type="ARBA" id="ARBA00004418"/>
    </source>
</evidence>
<proteinExistence type="inferred from homology"/>
<reference evidence="7" key="1">
    <citation type="journal article" date="2019" name="Int. J. Syst. Evol. Microbiol.">
        <title>The Global Catalogue of Microorganisms (GCM) 10K type strain sequencing project: providing services to taxonomists for standard genome sequencing and annotation.</title>
        <authorList>
            <consortium name="The Broad Institute Genomics Platform"/>
            <consortium name="The Broad Institute Genome Sequencing Center for Infectious Disease"/>
            <person name="Wu L."/>
            <person name="Ma J."/>
        </authorList>
    </citation>
    <scope>NUCLEOTIDE SEQUENCE [LARGE SCALE GENOMIC DNA]</scope>
    <source>
        <strain evidence="7">JCM 12165</strain>
    </source>
</reference>
<dbReference type="Gene3D" id="3.40.190.10">
    <property type="entry name" value="Periplasmic binding protein-like II"/>
    <property type="match status" value="2"/>
</dbReference>
<comment type="similarity">
    <text evidence="2">Belongs to the bacterial solute-binding protein SsuA/TauA family.</text>
</comment>
<protein>
    <submittedName>
        <fullName evidence="6">ABC transporter substrate-binding protein</fullName>
    </submittedName>
</protein>
<name>A0ABW4FPR6_9PSEU</name>
<dbReference type="Pfam" id="PF09084">
    <property type="entry name" value="NMT1"/>
    <property type="match status" value="1"/>
</dbReference>